<feature type="binding site" evidence="15">
    <location>
        <position position="253"/>
    </location>
    <ligand>
        <name>NAD(+)</name>
        <dbReference type="ChEBI" id="CHEBI:57540"/>
    </ligand>
</feature>
<keyword evidence="7 13" id="KW-0560">Oxidoreductase</keyword>
<dbReference type="AlphaFoldDB" id="A0A137PHL4"/>
<dbReference type="PIRSF" id="PIRSF018250">
    <property type="entry name" value="Saccharopine_DH_Lys"/>
    <property type="match status" value="1"/>
</dbReference>
<evidence type="ECO:0000259" key="17">
    <source>
        <dbReference type="SMART" id="SM01002"/>
    </source>
</evidence>
<dbReference type="UniPathway" id="UPA00033">
    <property type="reaction ID" value="UER00034"/>
</dbReference>
<evidence type="ECO:0000313" key="19">
    <source>
        <dbReference type="EMBL" id="KXN74455.1"/>
    </source>
</evidence>
<reference evidence="19 20" key="1">
    <citation type="journal article" date="2015" name="Genome Biol. Evol.">
        <title>Phylogenomic analyses indicate that early fungi evolved digesting cell walls of algal ancestors of land plants.</title>
        <authorList>
            <person name="Chang Y."/>
            <person name="Wang S."/>
            <person name="Sekimoto S."/>
            <person name="Aerts A.L."/>
            <person name="Choi C."/>
            <person name="Clum A."/>
            <person name="LaButti K.M."/>
            <person name="Lindquist E.A."/>
            <person name="Yee Ngan C."/>
            <person name="Ohm R.A."/>
            <person name="Salamov A.A."/>
            <person name="Grigoriev I.V."/>
            <person name="Spatafora J.W."/>
            <person name="Berbee M.L."/>
        </authorList>
    </citation>
    <scope>NUCLEOTIDE SEQUENCE [LARGE SCALE GENOMIC DNA]</scope>
    <source>
        <strain evidence="19 20">NRRL 28638</strain>
    </source>
</reference>
<dbReference type="Gene3D" id="3.40.50.720">
    <property type="entry name" value="NAD(P)-binding Rossmann-like Domain"/>
    <property type="match status" value="2"/>
</dbReference>
<evidence type="ECO:0000256" key="11">
    <source>
        <dbReference type="ARBA" id="ARBA00033228"/>
    </source>
</evidence>
<feature type="binding site" evidence="15">
    <location>
        <position position="132"/>
    </location>
    <ligand>
        <name>NAD(+)</name>
        <dbReference type="ChEBI" id="CHEBI:57540"/>
    </ligand>
</feature>
<comment type="subunit">
    <text evidence="3">Monomer.</text>
</comment>
<name>A0A137PHL4_CONC2</name>
<dbReference type="GO" id="GO:0019878">
    <property type="term" value="P:lysine biosynthetic process via aminoadipic acid"/>
    <property type="evidence" value="ECO:0007669"/>
    <property type="project" value="UniProtKB-UniPathway"/>
</dbReference>
<evidence type="ECO:0000256" key="4">
    <source>
        <dbReference type="ARBA" id="ARBA00012847"/>
    </source>
</evidence>
<dbReference type="OMA" id="YFFFSHT"/>
<comment type="pathway">
    <text evidence="1 13">Amino-acid biosynthesis; L-lysine biosynthesis via AAA pathway; L-lysine from L-alpha-aminoadipate (fungal route): step 3/3.</text>
</comment>
<dbReference type="InterPro" id="IPR007698">
    <property type="entry name" value="AlaDH/PNT_NAD(H)-bd"/>
</dbReference>
<dbReference type="CDD" id="cd12188">
    <property type="entry name" value="SDH"/>
    <property type="match status" value="1"/>
</dbReference>
<dbReference type="InterPro" id="IPR007886">
    <property type="entry name" value="AlaDH/PNT_N"/>
</dbReference>
<evidence type="ECO:0000313" key="20">
    <source>
        <dbReference type="Proteomes" id="UP000070444"/>
    </source>
</evidence>
<dbReference type="STRING" id="796925.A0A137PHL4"/>
<keyword evidence="10" id="KW-1015">Disulfide bond</keyword>
<keyword evidence="8 13" id="KW-0520">NAD</keyword>
<organism evidence="19 20">
    <name type="scientific">Conidiobolus coronatus (strain ATCC 28846 / CBS 209.66 / NRRL 28638)</name>
    <name type="common">Delacroixia coronata</name>
    <dbReference type="NCBI Taxonomy" id="796925"/>
    <lineage>
        <taxon>Eukaryota</taxon>
        <taxon>Fungi</taxon>
        <taxon>Fungi incertae sedis</taxon>
        <taxon>Zoopagomycota</taxon>
        <taxon>Entomophthoromycotina</taxon>
        <taxon>Entomophthoromycetes</taxon>
        <taxon>Entomophthorales</taxon>
        <taxon>Ancylistaceae</taxon>
        <taxon>Conidiobolus</taxon>
    </lineage>
</organism>
<dbReference type="PANTHER" id="PTHR11133:SF23">
    <property type="entry name" value="SACCHAROPINE DEHYDROGENASE [NAD(+), L-LYSINE-FORMING]"/>
    <property type="match status" value="1"/>
</dbReference>
<evidence type="ECO:0000256" key="3">
    <source>
        <dbReference type="ARBA" id="ARBA00011245"/>
    </source>
</evidence>
<dbReference type="FunFam" id="3.40.50.720:FF:000217">
    <property type="entry name" value="Saccharopine dehydrogenase [NAD(+), L-lysine-forming]"/>
    <property type="match status" value="1"/>
</dbReference>
<gene>
    <name evidence="19" type="ORF">CONCODRAFT_54566</name>
</gene>
<keyword evidence="20" id="KW-1185">Reference proteome</keyword>
<feature type="binding site" evidence="15">
    <location>
        <position position="229"/>
    </location>
    <ligand>
        <name>NAD(+)</name>
        <dbReference type="ChEBI" id="CHEBI:57540"/>
    </ligand>
</feature>
<dbReference type="Pfam" id="PF01262">
    <property type="entry name" value="AlaDh_PNT_C"/>
    <property type="match status" value="1"/>
</dbReference>
<feature type="binding site" evidence="15">
    <location>
        <begin position="320"/>
        <end position="323"/>
    </location>
    <ligand>
        <name>NAD(+)</name>
        <dbReference type="ChEBI" id="CHEBI:57540"/>
    </ligand>
</feature>
<feature type="disulfide bond" evidence="16">
    <location>
        <begin position="207"/>
        <end position="251"/>
    </location>
</feature>
<comment type="catalytic activity">
    <reaction evidence="12 13">
        <text>L-saccharopine + NAD(+) + H2O = L-lysine + 2-oxoglutarate + NADH + H(+)</text>
        <dbReference type="Rhea" id="RHEA:12440"/>
        <dbReference type="ChEBI" id="CHEBI:15377"/>
        <dbReference type="ChEBI" id="CHEBI:15378"/>
        <dbReference type="ChEBI" id="CHEBI:16810"/>
        <dbReference type="ChEBI" id="CHEBI:32551"/>
        <dbReference type="ChEBI" id="CHEBI:57540"/>
        <dbReference type="ChEBI" id="CHEBI:57945"/>
        <dbReference type="ChEBI" id="CHEBI:57951"/>
        <dbReference type="EC" id="1.5.1.7"/>
    </reaction>
</comment>
<evidence type="ECO:0000256" key="8">
    <source>
        <dbReference type="ARBA" id="ARBA00023027"/>
    </source>
</evidence>
<dbReference type="SMART" id="SM01003">
    <property type="entry name" value="AlaDh_PNT_N"/>
    <property type="match status" value="1"/>
</dbReference>
<accession>A0A137PHL4</accession>
<feature type="binding site" evidence="15">
    <location>
        <position position="233"/>
    </location>
    <ligand>
        <name>NAD(+)</name>
        <dbReference type="ChEBI" id="CHEBI:57540"/>
    </ligand>
</feature>
<dbReference type="SUPFAM" id="SSF51735">
    <property type="entry name" value="NAD(P)-binding Rossmann-fold domains"/>
    <property type="match status" value="1"/>
</dbReference>
<dbReference type="Proteomes" id="UP000070444">
    <property type="component" value="Unassembled WGS sequence"/>
</dbReference>
<evidence type="ECO:0000256" key="6">
    <source>
        <dbReference type="ARBA" id="ARBA00022605"/>
    </source>
</evidence>
<dbReference type="EMBL" id="KQ964423">
    <property type="protein sequence ID" value="KXN74455.1"/>
    <property type="molecule type" value="Genomic_DNA"/>
</dbReference>
<evidence type="ECO:0000256" key="15">
    <source>
        <dbReference type="PIRSR" id="PIRSR018250-3"/>
    </source>
</evidence>
<comment type="similarity">
    <text evidence="2 13">Belongs to the AlaDH/PNT family.</text>
</comment>
<dbReference type="InterPro" id="IPR051168">
    <property type="entry name" value="AASS"/>
</dbReference>
<evidence type="ECO:0000256" key="14">
    <source>
        <dbReference type="PIRSR" id="PIRSR018250-1"/>
    </source>
</evidence>
<protein>
    <recommendedName>
        <fullName evidence="5 13">Saccharopine dehydrogenase [NAD(+), L-lysine-forming]</fullName>
        <shortName evidence="13">SDH</shortName>
        <ecNumber evidence="4 13">1.5.1.7</ecNumber>
    </recommendedName>
    <alternativeName>
        <fullName evidence="11 13">Lysine--2-oxoglutarate reductase</fullName>
    </alternativeName>
</protein>
<dbReference type="SUPFAM" id="SSF52283">
    <property type="entry name" value="Formate/glycerate dehydrogenase catalytic domain-like"/>
    <property type="match status" value="1"/>
</dbReference>
<sequence length="372" mass="41756">MSQNTVHLWLRHEVKPNEHRAALSPQVAQQLLENGFKVTVEKSPVRFFKDEEYSNVGCTLVESNTWPQAPLDAIIIGLKELPEEPASPLPHTHIFFAHCFKEQTGWKEILGRFIKGNGTILDLEFLTDDSGRRVAAFGYHAGFNGAAAGLDLWCHNRNNQGTAYPKIRSYPNEDNLIGTIKERLAQAVKNNQNNYPKVMVMGAMGRCGKGAADFVKATGIPQSNILEWDMKETAKGGPFQEIVDVDIFINCIYLSKKIPPFLTPELLENDNRKLSVVVDVSCDYTSPYNPIPIYHQGTTFDNPSVVVPTQKGPKLEVISIDHLPTMLPRESSHQYSSDLLPTLLTLKDRHNNPVWKRAQALFQEKANLVSRL</sequence>
<dbReference type="GO" id="GO:0004754">
    <property type="term" value="F:saccharopine dehydrogenase (NAD+, L-lysine-forming) activity"/>
    <property type="evidence" value="ECO:0007669"/>
    <property type="project" value="UniProtKB-EC"/>
</dbReference>
<dbReference type="GO" id="GO:0005737">
    <property type="term" value="C:cytoplasm"/>
    <property type="evidence" value="ECO:0007669"/>
    <property type="project" value="TreeGrafter"/>
</dbReference>
<evidence type="ECO:0000256" key="10">
    <source>
        <dbReference type="ARBA" id="ARBA00023157"/>
    </source>
</evidence>
<dbReference type="GO" id="GO:0016558">
    <property type="term" value="P:protein import into peroxisome matrix"/>
    <property type="evidence" value="ECO:0007669"/>
    <property type="project" value="EnsemblFungi"/>
</dbReference>
<dbReference type="SMART" id="SM01002">
    <property type="entry name" value="AlaDh_PNT_C"/>
    <property type="match status" value="1"/>
</dbReference>
<evidence type="ECO:0000256" key="16">
    <source>
        <dbReference type="PIRSR" id="PIRSR018250-4"/>
    </source>
</evidence>
<dbReference type="Pfam" id="PF05222">
    <property type="entry name" value="AlaDh_PNT_N"/>
    <property type="match status" value="1"/>
</dbReference>
<evidence type="ECO:0000256" key="9">
    <source>
        <dbReference type="ARBA" id="ARBA00023154"/>
    </source>
</evidence>
<evidence type="ECO:0000256" key="12">
    <source>
        <dbReference type="ARBA" id="ARBA00047860"/>
    </source>
</evidence>
<evidence type="ECO:0000256" key="13">
    <source>
        <dbReference type="PIRNR" id="PIRNR018250"/>
    </source>
</evidence>
<keyword evidence="6 13" id="KW-0028">Amino-acid biosynthesis</keyword>
<evidence type="ECO:0000256" key="1">
    <source>
        <dbReference type="ARBA" id="ARBA00004884"/>
    </source>
</evidence>
<dbReference type="EC" id="1.5.1.7" evidence="4 13"/>
<dbReference type="GO" id="GO:0003729">
    <property type="term" value="F:mRNA binding"/>
    <property type="evidence" value="ECO:0007669"/>
    <property type="project" value="EnsemblFungi"/>
</dbReference>
<dbReference type="PANTHER" id="PTHR11133">
    <property type="entry name" value="SACCHAROPINE DEHYDROGENASE"/>
    <property type="match status" value="1"/>
</dbReference>
<dbReference type="OrthoDB" id="265306at2759"/>
<dbReference type="InterPro" id="IPR027281">
    <property type="entry name" value="Lys1"/>
</dbReference>
<feature type="domain" description="Alanine dehydrogenase/pyridine nucleotide transhydrogenase N-terminal" evidence="18">
    <location>
        <begin position="9"/>
        <end position="144"/>
    </location>
</feature>
<feature type="active site" description="Proton donor" evidence="14">
    <location>
        <position position="98"/>
    </location>
</feature>
<keyword evidence="9 13" id="KW-0457">Lysine biosynthesis</keyword>
<dbReference type="InterPro" id="IPR036291">
    <property type="entry name" value="NAD(P)-bd_dom_sf"/>
</dbReference>
<evidence type="ECO:0000256" key="5">
    <source>
        <dbReference type="ARBA" id="ARBA00021221"/>
    </source>
</evidence>
<proteinExistence type="inferred from homology"/>
<feature type="binding site" evidence="15">
    <location>
        <begin position="205"/>
        <end position="206"/>
    </location>
    <ligand>
        <name>NAD(+)</name>
        <dbReference type="ChEBI" id="CHEBI:57540"/>
    </ligand>
</feature>
<evidence type="ECO:0000259" key="18">
    <source>
        <dbReference type="SMART" id="SM01003"/>
    </source>
</evidence>
<feature type="domain" description="Alanine dehydrogenase/pyridine nucleotide transhydrogenase NAD(H)-binding" evidence="17">
    <location>
        <begin position="187"/>
        <end position="319"/>
    </location>
</feature>
<feature type="binding site" evidence="15">
    <location>
        <position position="280"/>
    </location>
    <ligand>
        <name>NAD(+)</name>
        <dbReference type="ChEBI" id="CHEBI:57540"/>
    </ligand>
</feature>
<feature type="active site" description="Proton acceptor" evidence="14">
    <location>
        <position position="79"/>
    </location>
</feature>
<evidence type="ECO:0000256" key="7">
    <source>
        <dbReference type="ARBA" id="ARBA00023002"/>
    </source>
</evidence>
<evidence type="ECO:0000256" key="2">
    <source>
        <dbReference type="ARBA" id="ARBA00005689"/>
    </source>
</evidence>